<dbReference type="Pfam" id="PF08220">
    <property type="entry name" value="HTH_DeoR"/>
    <property type="match status" value="1"/>
</dbReference>
<sequence length="386" mass="40811">MADMLVAQRHELLLRELKAHGALKIVELAARLRVSSATIRRDLAELAAAGKVTRVRGGAMLVTRRGAPDQAHVRQWARTARATPPAPTPGDDGPMLGLLVPSMNYYYPQLVAGVRGAAARRGARVVIGLTTYAEPRDLGQIEELVASGAAGLLVTTAEGHHTPAGTLDGLRATGLPFVLVERQPRDPYEPCEFAMSDHRQGAYTAVRHFAALGHDRVGLFVNGSPTAGLIREGHAAAVRSLGLDPSAPVVDGGRPVLVSAEAVRHYDGFIERCLATGTRAALVHSDHDAIELARRLRLRGLRTPDDLALIAYDDEIASLAEVPLTAVAPPKQELGERAAQLLLDRLHAVEPPAVRQLVLQPRLVVRASCGAAAAGHASADGAGSTS</sequence>
<dbReference type="InterPro" id="IPR018356">
    <property type="entry name" value="Tscrpt_reg_HTH_DeoR_CS"/>
</dbReference>
<feature type="domain" description="HTH deoR-type" evidence="4">
    <location>
        <begin position="6"/>
        <end position="61"/>
    </location>
</feature>
<keyword evidence="3" id="KW-0804">Transcription</keyword>
<dbReference type="PANTHER" id="PTHR30146:SF155">
    <property type="entry name" value="ALANINE RACEMASE"/>
    <property type="match status" value="1"/>
</dbReference>
<evidence type="ECO:0000256" key="2">
    <source>
        <dbReference type="ARBA" id="ARBA00023125"/>
    </source>
</evidence>
<name>A0ABU2LI91_9ACTN</name>
<accession>A0ABU2LI91</accession>
<evidence type="ECO:0000313" key="6">
    <source>
        <dbReference type="Proteomes" id="UP001183420"/>
    </source>
</evidence>
<dbReference type="Gene3D" id="3.40.50.2300">
    <property type="match status" value="2"/>
</dbReference>
<dbReference type="InterPro" id="IPR036388">
    <property type="entry name" value="WH-like_DNA-bd_sf"/>
</dbReference>
<keyword evidence="6" id="KW-1185">Reference proteome</keyword>
<dbReference type="SUPFAM" id="SSF53822">
    <property type="entry name" value="Periplasmic binding protein-like I"/>
    <property type="match status" value="1"/>
</dbReference>
<dbReference type="SMART" id="SM00420">
    <property type="entry name" value="HTH_DEOR"/>
    <property type="match status" value="1"/>
</dbReference>
<proteinExistence type="predicted"/>
<dbReference type="InterPro" id="IPR028082">
    <property type="entry name" value="Peripla_BP_I"/>
</dbReference>
<protein>
    <submittedName>
        <fullName evidence="5">Substrate-binding domain-containing protein</fullName>
    </submittedName>
</protein>
<evidence type="ECO:0000256" key="3">
    <source>
        <dbReference type="ARBA" id="ARBA00023163"/>
    </source>
</evidence>
<gene>
    <name evidence="5" type="ORF">RNC47_00745</name>
</gene>
<dbReference type="Pfam" id="PF13377">
    <property type="entry name" value="Peripla_BP_3"/>
    <property type="match status" value="1"/>
</dbReference>
<dbReference type="PROSITE" id="PS51000">
    <property type="entry name" value="HTH_DEOR_2"/>
    <property type="match status" value="1"/>
</dbReference>
<dbReference type="RefSeq" id="WP_311594586.1">
    <property type="nucleotide sequence ID" value="NZ_JAVREM010000001.1"/>
</dbReference>
<dbReference type="PANTHER" id="PTHR30146">
    <property type="entry name" value="LACI-RELATED TRANSCRIPTIONAL REPRESSOR"/>
    <property type="match status" value="1"/>
</dbReference>
<dbReference type="SUPFAM" id="SSF46785">
    <property type="entry name" value="Winged helix' DNA-binding domain"/>
    <property type="match status" value="1"/>
</dbReference>
<evidence type="ECO:0000259" key="4">
    <source>
        <dbReference type="PROSITE" id="PS51000"/>
    </source>
</evidence>
<evidence type="ECO:0000313" key="5">
    <source>
        <dbReference type="EMBL" id="MDT0316858.1"/>
    </source>
</evidence>
<dbReference type="Gene3D" id="1.10.10.10">
    <property type="entry name" value="Winged helix-like DNA-binding domain superfamily/Winged helix DNA-binding domain"/>
    <property type="match status" value="1"/>
</dbReference>
<keyword evidence="1" id="KW-0805">Transcription regulation</keyword>
<keyword evidence="2" id="KW-0238">DNA-binding</keyword>
<dbReference type="InterPro" id="IPR001034">
    <property type="entry name" value="DeoR_HTH"/>
</dbReference>
<evidence type="ECO:0000256" key="1">
    <source>
        <dbReference type="ARBA" id="ARBA00023015"/>
    </source>
</evidence>
<reference evidence="6" key="1">
    <citation type="submission" date="2023-07" db="EMBL/GenBank/DDBJ databases">
        <title>30 novel species of actinomycetes from the DSMZ collection.</title>
        <authorList>
            <person name="Nouioui I."/>
        </authorList>
    </citation>
    <scope>NUCLEOTIDE SEQUENCE [LARGE SCALE GENOMIC DNA]</scope>
    <source>
        <strain evidence="6">DSM 44918</strain>
    </source>
</reference>
<dbReference type="InterPro" id="IPR046335">
    <property type="entry name" value="LacI/GalR-like_sensor"/>
</dbReference>
<dbReference type="PRINTS" id="PR00037">
    <property type="entry name" value="HTHLACR"/>
</dbReference>
<dbReference type="EMBL" id="JAVREM010000001">
    <property type="protein sequence ID" value="MDT0316858.1"/>
    <property type="molecule type" value="Genomic_DNA"/>
</dbReference>
<comment type="caution">
    <text evidence="5">The sequence shown here is derived from an EMBL/GenBank/DDBJ whole genome shotgun (WGS) entry which is preliminary data.</text>
</comment>
<dbReference type="InterPro" id="IPR036390">
    <property type="entry name" value="WH_DNA-bd_sf"/>
</dbReference>
<organism evidence="5 6">
    <name type="scientific">Streptomyces millisiae</name>
    <dbReference type="NCBI Taxonomy" id="3075542"/>
    <lineage>
        <taxon>Bacteria</taxon>
        <taxon>Bacillati</taxon>
        <taxon>Actinomycetota</taxon>
        <taxon>Actinomycetes</taxon>
        <taxon>Kitasatosporales</taxon>
        <taxon>Streptomycetaceae</taxon>
        <taxon>Streptomyces</taxon>
    </lineage>
</organism>
<dbReference type="Proteomes" id="UP001183420">
    <property type="component" value="Unassembled WGS sequence"/>
</dbReference>
<dbReference type="PROSITE" id="PS00894">
    <property type="entry name" value="HTH_DEOR_1"/>
    <property type="match status" value="1"/>
</dbReference>